<dbReference type="InterPro" id="IPR044673">
    <property type="entry name" value="DCL-like"/>
</dbReference>
<evidence type="ECO:0000256" key="1">
    <source>
        <dbReference type="ARBA" id="ARBA00004229"/>
    </source>
</evidence>
<dbReference type="Proteomes" id="UP001497457">
    <property type="component" value="Chromosome 25rd"/>
</dbReference>
<dbReference type="Gene3D" id="3.10.450.40">
    <property type="match status" value="1"/>
</dbReference>
<dbReference type="Pfam" id="PF11523">
    <property type="entry name" value="DUF3223"/>
    <property type="match status" value="1"/>
</dbReference>
<dbReference type="EMBL" id="OZ075135">
    <property type="protein sequence ID" value="CAL4998093.1"/>
    <property type="molecule type" value="Genomic_DNA"/>
</dbReference>
<reference evidence="7" key="1">
    <citation type="submission" date="2024-06" db="EMBL/GenBank/DDBJ databases">
        <authorList>
            <person name="Ryan C."/>
        </authorList>
    </citation>
    <scope>NUCLEOTIDE SEQUENCE [LARGE SCALE GENOMIC DNA]</scope>
</reference>
<keyword evidence="3" id="KW-0934">Plastid</keyword>
<reference evidence="6 7" key="2">
    <citation type="submission" date="2024-10" db="EMBL/GenBank/DDBJ databases">
        <authorList>
            <person name="Ryan C."/>
        </authorList>
    </citation>
    <scope>NUCLEOTIDE SEQUENCE [LARGE SCALE GENOMIC DNA]</scope>
</reference>
<keyword evidence="4" id="KW-0809">Transit peptide</keyword>
<accession>A0ABC9BF23</accession>
<dbReference type="PANTHER" id="PTHR33415">
    <property type="entry name" value="PROTEIN EMBRYO DEFECTIVE 514"/>
    <property type="match status" value="1"/>
</dbReference>
<evidence type="ECO:0000256" key="2">
    <source>
        <dbReference type="ARBA" id="ARBA00022528"/>
    </source>
</evidence>
<proteinExistence type="predicted"/>
<evidence type="ECO:0008006" key="8">
    <source>
        <dbReference type="Google" id="ProtNLM"/>
    </source>
</evidence>
<dbReference type="AlphaFoldDB" id="A0ABC9BF23"/>
<feature type="compositionally biased region" description="Pro residues" evidence="5">
    <location>
        <begin position="39"/>
        <end position="52"/>
    </location>
</feature>
<feature type="region of interest" description="Disordered" evidence="5">
    <location>
        <begin position="36"/>
        <end position="59"/>
    </location>
</feature>
<dbReference type="FunFam" id="3.10.450.40:FF:000008">
    <property type="entry name" value="Protein DCL, chloroplastic"/>
    <property type="match status" value="1"/>
</dbReference>
<keyword evidence="2" id="KW-0150">Chloroplast</keyword>
<evidence type="ECO:0000256" key="4">
    <source>
        <dbReference type="ARBA" id="ARBA00022946"/>
    </source>
</evidence>
<evidence type="ECO:0000313" key="7">
    <source>
        <dbReference type="Proteomes" id="UP001497457"/>
    </source>
</evidence>
<comment type="subcellular location">
    <subcellularLocation>
        <location evidence="1">Plastid</location>
        <location evidence="1">Chloroplast</location>
    </subcellularLocation>
</comment>
<protein>
    <recommendedName>
        <fullName evidence="8">DCL protein</fullName>
    </recommendedName>
</protein>
<dbReference type="GO" id="GO:1901259">
    <property type="term" value="P:chloroplast rRNA processing"/>
    <property type="evidence" value="ECO:0007669"/>
    <property type="project" value="UniProtKB-ARBA"/>
</dbReference>
<dbReference type="PANTHER" id="PTHR33415:SF4">
    <property type="entry name" value="DCL PROTEIN (DUF3223)"/>
    <property type="match status" value="1"/>
</dbReference>
<evidence type="ECO:0000256" key="5">
    <source>
        <dbReference type="SAM" id="MobiDB-lite"/>
    </source>
</evidence>
<dbReference type="GO" id="GO:0009507">
    <property type="term" value="C:chloroplast"/>
    <property type="evidence" value="ECO:0007669"/>
    <property type="project" value="UniProtKB-SubCell"/>
</dbReference>
<evidence type="ECO:0000313" key="6">
    <source>
        <dbReference type="EMBL" id="CAL4998093.1"/>
    </source>
</evidence>
<keyword evidence="7" id="KW-1185">Reference proteome</keyword>
<name>A0ABC9BF23_9POAL</name>
<gene>
    <name evidence="6" type="ORF">URODEC1_LOCUS63678</name>
</gene>
<dbReference type="GO" id="GO:0009658">
    <property type="term" value="P:chloroplast organization"/>
    <property type="evidence" value="ECO:0007669"/>
    <property type="project" value="UniProtKB-ARBA"/>
</dbReference>
<sequence>MTAAALSLPLPRAAAPLILLRAARFAPWAAPAPRRRLLPGPPTAGEPPPSVLPPASKLADPPVLGAPEPPLPFRAAEAEILRDIEPVVQLIKGILHSDRYADGECLYPKDEDIVVEKLLAFHPRAQDKIGCGLDAIMVDRHPEFRKSRCLFVVRTDGVWIDFSYQKCLRAYIREKYPSHAERFIREHFKRT</sequence>
<organism evidence="6 7">
    <name type="scientific">Urochloa decumbens</name>
    <dbReference type="NCBI Taxonomy" id="240449"/>
    <lineage>
        <taxon>Eukaryota</taxon>
        <taxon>Viridiplantae</taxon>
        <taxon>Streptophyta</taxon>
        <taxon>Embryophyta</taxon>
        <taxon>Tracheophyta</taxon>
        <taxon>Spermatophyta</taxon>
        <taxon>Magnoliopsida</taxon>
        <taxon>Liliopsida</taxon>
        <taxon>Poales</taxon>
        <taxon>Poaceae</taxon>
        <taxon>PACMAD clade</taxon>
        <taxon>Panicoideae</taxon>
        <taxon>Panicodae</taxon>
        <taxon>Paniceae</taxon>
        <taxon>Melinidinae</taxon>
        <taxon>Urochloa</taxon>
    </lineage>
</organism>
<evidence type="ECO:0000256" key="3">
    <source>
        <dbReference type="ARBA" id="ARBA00022640"/>
    </source>
</evidence>